<dbReference type="RefSeq" id="WP_379765665.1">
    <property type="nucleotide sequence ID" value="NZ_JBHSCL010000009.1"/>
</dbReference>
<reference evidence="2" key="1">
    <citation type="journal article" date="2019" name="Int. J. Syst. Evol. Microbiol.">
        <title>The Global Catalogue of Microorganisms (GCM) 10K type strain sequencing project: providing services to taxonomists for standard genome sequencing and annotation.</title>
        <authorList>
            <consortium name="The Broad Institute Genomics Platform"/>
            <consortium name="The Broad Institute Genome Sequencing Center for Infectious Disease"/>
            <person name="Wu L."/>
            <person name="Ma J."/>
        </authorList>
    </citation>
    <scope>NUCLEOTIDE SEQUENCE [LARGE SCALE GENOMIC DNA]</scope>
    <source>
        <strain evidence="2">CGMCC 1.15774</strain>
    </source>
</reference>
<evidence type="ECO:0000313" key="2">
    <source>
        <dbReference type="Proteomes" id="UP001595841"/>
    </source>
</evidence>
<dbReference type="EMBL" id="JBHSCL010000009">
    <property type="protein sequence ID" value="MFC4221250.1"/>
    <property type="molecule type" value="Genomic_DNA"/>
</dbReference>
<sequence>MGQEADQTVLLPDGPNKFGPMVFMSHSVVHENRFRTFDIIDNINIKPSALRQSSVSRPWVRHRNWGGLWRTQQSKISKVG</sequence>
<accession>A0ABV8PRD3</accession>
<protein>
    <submittedName>
        <fullName evidence="1">Uncharacterized protein</fullName>
    </submittedName>
</protein>
<evidence type="ECO:0000313" key="1">
    <source>
        <dbReference type="EMBL" id="MFC4221250.1"/>
    </source>
</evidence>
<organism evidence="1 2">
    <name type="scientific">Flagellimonas marina</name>
    <dbReference type="NCBI Taxonomy" id="1775168"/>
    <lineage>
        <taxon>Bacteria</taxon>
        <taxon>Pseudomonadati</taxon>
        <taxon>Bacteroidota</taxon>
        <taxon>Flavobacteriia</taxon>
        <taxon>Flavobacteriales</taxon>
        <taxon>Flavobacteriaceae</taxon>
        <taxon>Flagellimonas</taxon>
    </lineage>
</organism>
<name>A0ABV8PRD3_9FLAO</name>
<keyword evidence="2" id="KW-1185">Reference proteome</keyword>
<comment type="caution">
    <text evidence="1">The sequence shown here is derived from an EMBL/GenBank/DDBJ whole genome shotgun (WGS) entry which is preliminary data.</text>
</comment>
<dbReference type="Proteomes" id="UP001595841">
    <property type="component" value="Unassembled WGS sequence"/>
</dbReference>
<proteinExistence type="predicted"/>
<gene>
    <name evidence="1" type="ORF">ACFOWS_13950</name>
</gene>